<dbReference type="InterPro" id="IPR047790">
    <property type="entry name" value="MCP_Sipho"/>
</dbReference>
<evidence type="ECO:0000313" key="2">
    <source>
        <dbReference type="EMBL" id="AAT36762.1"/>
    </source>
</evidence>
<reference evidence="2 3" key="1">
    <citation type="journal article" date="2004" name="Virus Genes">
        <title>The genome of phiAsp2, an actinoplanes infecting phage.</title>
        <authorList>
            <person name="Jarling M."/>
            <person name="Bartkowiak K."/>
            <person name="Pape H."/>
            <person name="Meinhardt F."/>
        </authorList>
    </citation>
    <scope>NUCLEOTIDE SEQUENCE</scope>
</reference>
<proteinExistence type="predicted"/>
<dbReference type="NCBIfam" id="NF033847">
    <property type="entry name" value="MCP_Sipho"/>
    <property type="match status" value="1"/>
</dbReference>
<dbReference type="GeneID" id="2846139"/>
<gene>
    <name evidence="2" type="primary">pas14</name>
</gene>
<organism evidence="2 3">
    <name type="scientific">Actinoplanes phage phiAsp2</name>
    <dbReference type="NCBI Taxonomy" id="279303"/>
    <lineage>
        <taxon>Viruses</taxon>
        <taxon>Duplodnaviria</taxon>
        <taxon>Heunggongvirae</taxon>
        <taxon>Uroviricota</taxon>
        <taxon>Caudoviricetes</taxon>
        <taxon>Aspduovirus</taxon>
        <taxon>Aspduovirus Asp2</taxon>
    </lineage>
</organism>
<dbReference type="OrthoDB" id="1333at10239"/>
<feature type="region of interest" description="Disordered" evidence="1">
    <location>
        <begin position="79"/>
        <end position="140"/>
    </location>
</feature>
<accession>Q6J817</accession>
<dbReference type="EMBL" id="AY576796">
    <property type="protein sequence ID" value="AAT36762.1"/>
    <property type="molecule type" value="Genomic_DNA"/>
</dbReference>
<sequence length="570" mass="60373">MYTFPFEVPGDLTALSAEEFAAFAATVRTHAQTVLADDASPSNALLATRELFASVQGETTRRTDEAAQATAARAELAAGLAPEPTPEPTPAPTPAPEPVPAPDPTGTPPVPAAVPAGGTLDPAPEPEAAPAYASMTASADAPGNMGELSSFSQVGVLLERRLASYSTSTTKRPDMASRVRNGGKRAVIGGRSLQRHGGVTFNREFPAELRITDTKDALTVLDHAVSESRLEGGSLVKAVEASFKRTGSLTAAVGWCAPSETIYDLCELETMDGMLDIPEVQATRGGFFVPENGGPDFSVIYDSIGDEGDVILTEYDVENGAEKVCVEIPCPDFVEVRLDVAYVCITGSLLQRRGYPEAVTRFTRGAMVALAHKVNESVIARIVAQSGAAVVIAADASGDDAVSSLLSAIELAIEDMKYRHRMGRGATMEVVLPAWVIAPMRAALARRAGVAQYDVSDADILRAFTTRRAVPRFVYDWQDAFSGQASGPGGATPITTWPSTVQFLVYPAGTWVKPVRDVVNLDTVYDNALLTQNQYTALFAEDGFNVLKMCAESRLYQATIDTSGVVGCCP</sequence>
<feature type="compositionally biased region" description="Pro residues" evidence="1">
    <location>
        <begin position="83"/>
        <end position="112"/>
    </location>
</feature>
<feature type="compositionally biased region" description="Low complexity" evidence="1">
    <location>
        <begin position="113"/>
        <end position="140"/>
    </location>
</feature>
<name>Q6J817_9CAUD</name>
<dbReference type="Proteomes" id="UP000001245">
    <property type="component" value="Segment"/>
</dbReference>
<evidence type="ECO:0000313" key="3">
    <source>
        <dbReference type="Proteomes" id="UP000001245"/>
    </source>
</evidence>
<keyword evidence="3" id="KW-1185">Reference proteome</keyword>
<dbReference type="KEGG" id="vg:2846139"/>
<dbReference type="RefSeq" id="YP_024800.1">
    <property type="nucleotide sequence ID" value="NC_005885.1"/>
</dbReference>
<protein>
    <submittedName>
        <fullName evidence="2">Pas14</fullName>
    </submittedName>
</protein>
<evidence type="ECO:0000256" key="1">
    <source>
        <dbReference type="SAM" id="MobiDB-lite"/>
    </source>
</evidence>